<dbReference type="Pfam" id="PF07728">
    <property type="entry name" value="AAA_5"/>
    <property type="match status" value="1"/>
</dbReference>
<dbReference type="InterPro" id="IPR011704">
    <property type="entry name" value="ATPase_dyneun-rel_AAA"/>
</dbReference>
<dbReference type="CDD" id="cd00009">
    <property type="entry name" value="AAA"/>
    <property type="match status" value="1"/>
</dbReference>
<evidence type="ECO:0000259" key="1">
    <source>
        <dbReference type="SMART" id="SM00382"/>
    </source>
</evidence>
<gene>
    <name evidence="2" type="ORF">PPSC2_27920</name>
</gene>
<dbReference type="HOGENOM" id="CLU_499524_0_0_9"/>
<dbReference type="SUPFAM" id="SSF52540">
    <property type="entry name" value="P-loop containing nucleoside triphosphate hydrolases"/>
    <property type="match status" value="1"/>
</dbReference>
<dbReference type="PANTHER" id="PTHR42759">
    <property type="entry name" value="MOXR FAMILY PROTEIN"/>
    <property type="match status" value="1"/>
</dbReference>
<dbReference type="EMBL" id="CP002214">
    <property type="protein sequence ID" value="ADO59428.1"/>
    <property type="molecule type" value="Genomic_DNA"/>
</dbReference>
<geneLocation type="plasmid" evidence="2 3">
    <name>pSC2</name>
</geneLocation>
<feature type="domain" description="AAA+ ATPase" evidence="1">
    <location>
        <begin position="307"/>
        <end position="456"/>
    </location>
</feature>
<dbReference type="KEGG" id="ppm:PPSC2_27920"/>
<name>E3EKA1_PAEPS</name>
<reference evidence="2 3" key="1">
    <citation type="journal article" date="2011" name="J. Bacteriol.">
        <title>Complete genome sequence of Paenibacillus polymyxa SC2, a strain of plant growth-promoting Rhizobacterium with broad-spectrum antimicrobial activity.</title>
        <authorList>
            <person name="Ma M."/>
            <person name="Wang C."/>
            <person name="Ding Y."/>
            <person name="Li L."/>
            <person name="Shen D."/>
            <person name="Jiang X."/>
            <person name="Guan D."/>
            <person name="Cao F."/>
            <person name="Chen H."/>
            <person name="Feng R."/>
            <person name="Wang X."/>
            <person name="Ge Y."/>
            <person name="Yao L."/>
            <person name="Bing X."/>
            <person name="Yang X."/>
            <person name="Li J."/>
            <person name="Du B."/>
        </authorList>
    </citation>
    <scope>NUCLEOTIDE SEQUENCE [LARGE SCALE GENOMIC DNA]</scope>
    <source>
        <strain evidence="2 3">SC2</strain>
        <plasmid evidence="3">pSC2</plasmid>
    </source>
</reference>
<protein>
    <recommendedName>
        <fullName evidence="1">AAA+ ATPase domain-containing protein</fullName>
    </recommendedName>
</protein>
<dbReference type="RefSeq" id="WP_013385842.1">
    <property type="nucleotide sequence ID" value="NC_014628.2"/>
</dbReference>
<dbReference type="Proteomes" id="UP000006868">
    <property type="component" value="Plasmid pSC2"/>
</dbReference>
<dbReference type="AlphaFoldDB" id="E3EKA1"/>
<dbReference type="InterPro" id="IPR027417">
    <property type="entry name" value="P-loop_NTPase"/>
</dbReference>
<dbReference type="InterPro" id="IPR050764">
    <property type="entry name" value="CbbQ/NirQ/NorQ/GpvN"/>
</dbReference>
<evidence type="ECO:0000313" key="2">
    <source>
        <dbReference type="EMBL" id="ADO59428.1"/>
    </source>
</evidence>
<dbReference type="eggNOG" id="COG0714">
    <property type="taxonomic scope" value="Bacteria"/>
</dbReference>
<keyword evidence="2" id="KW-0614">Plasmid</keyword>
<dbReference type="OrthoDB" id="9808317at2"/>
<accession>E3EKA1</accession>
<dbReference type="GO" id="GO:0016887">
    <property type="term" value="F:ATP hydrolysis activity"/>
    <property type="evidence" value="ECO:0007669"/>
    <property type="project" value="InterPro"/>
</dbReference>
<sequence length="545" mass="60714">MKNTTMVTVVGLSSRDPGKHKVVVGDVLFFEKELDNKDPYAIKAFTDKERESVGYVANGRSTVMMNTESAEHVYDSFGKYVWGQVVEITESLFKNGHKSKAFIVCLDIDDFVEGDVSMEQHVMKFKLVGAKTQYPKKFDVIDDLKKGKVPFIKIFPQDDKLVAEYEGGLAGHIDTKKQEGYSVYEDIVAAIPKEQIAKITGFLTTNLIGEFVLNAGELQTVKTAQDFKTVCQKVVENGLATDEEIQKRVHYMEKCRVPEKAMIRVFGSYQQYREEVAALIPEMEAPKVLYQDGNQGIVLDCISYINGDRNLLFEGDRGVGKNVLIETLAWLYKRPLYEFAINSQHDNASLLGGKTIEADEDGQTKMGFDVEATIQAAIEGGVLNLDEINTGLAHALIIFNSLLDDRRRMYVPGYGNIQAHPNFVVIGSMNRDYQGTFDLNEATADRFVPIVFPKMLSLKEVLLAKVPDVGLSIINKCDQLYSGIKKIVEDGEVSDKALTIRGFVDACIGVEQGLTLQRALITNVAHRCSDTDDRNAILNVIRASI</sequence>
<evidence type="ECO:0000313" key="3">
    <source>
        <dbReference type="Proteomes" id="UP000006868"/>
    </source>
</evidence>
<dbReference type="SMART" id="SM00382">
    <property type="entry name" value="AAA"/>
    <property type="match status" value="1"/>
</dbReference>
<dbReference type="PATRIC" id="fig|886882.15.peg.5916"/>
<proteinExistence type="predicted"/>
<dbReference type="PANTHER" id="PTHR42759:SF1">
    <property type="entry name" value="MAGNESIUM-CHELATASE SUBUNIT CHLD"/>
    <property type="match status" value="1"/>
</dbReference>
<dbReference type="Gene3D" id="3.40.50.300">
    <property type="entry name" value="P-loop containing nucleotide triphosphate hydrolases"/>
    <property type="match status" value="1"/>
</dbReference>
<dbReference type="InterPro" id="IPR003593">
    <property type="entry name" value="AAA+_ATPase"/>
</dbReference>
<dbReference type="GO" id="GO:0005524">
    <property type="term" value="F:ATP binding"/>
    <property type="evidence" value="ECO:0007669"/>
    <property type="project" value="InterPro"/>
</dbReference>
<organism evidence="2 3">
    <name type="scientific">Paenibacillus polymyxa (strain SC2)</name>
    <name type="common">Bacillus polymyxa</name>
    <dbReference type="NCBI Taxonomy" id="886882"/>
    <lineage>
        <taxon>Bacteria</taxon>
        <taxon>Bacillati</taxon>
        <taxon>Bacillota</taxon>
        <taxon>Bacilli</taxon>
        <taxon>Bacillales</taxon>
        <taxon>Paenibacillaceae</taxon>
        <taxon>Paenibacillus</taxon>
    </lineage>
</organism>